<dbReference type="AlphaFoldDB" id="A0AAN7T3R6"/>
<feature type="region of interest" description="Disordered" evidence="2">
    <location>
        <begin position="555"/>
        <end position="576"/>
    </location>
</feature>
<feature type="compositionally biased region" description="Polar residues" evidence="2">
    <location>
        <begin position="18"/>
        <end position="31"/>
    </location>
</feature>
<evidence type="ECO:0000313" key="4">
    <source>
        <dbReference type="EMBL" id="KAK5089197.1"/>
    </source>
</evidence>
<feature type="compositionally biased region" description="Polar residues" evidence="2">
    <location>
        <begin position="143"/>
        <end position="165"/>
    </location>
</feature>
<dbReference type="Proteomes" id="UP001309876">
    <property type="component" value="Unassembled WGS sequence"/>
</dbReference>
<feature type="coiled-coil region" evidence="1">
    <location>
        <begin position="405"/>
        <end position="458"/>
    </location>
</feature>
<evidence type="ECO:0000256" key="3">
    <source>
        <dbReference type="SAM" id="Phobius"/>
    </source>
</evidence>
<keyword evidence="3" id="KW-0472">Membrane</keyword>
<feature type="compositionally biased region" description="Polar residues" evidence="2">
    <location>
        <begin position="1"/>
        <end position="12"/>
    </location>
</feature>
<feature type="compositionally biased region" description="Polar residues" evidence="2">
    <location>
        <begin position="283"/>
        <end position="299"/>
    </location>
</feature>
<reference evidence="4 5" key="1">
    <citation type="submission" date="2023-08" db="EMBL/GenBank/DDBJ databases">
        <title>Black Yeasts Isolated from many extreme environments.</title>
        <authorList>
            <person name="Coleine C."/>
            <person name="Stajich J.E."/>
            <person name="Selbmann L."/>
        </authorList>
    </citation>
    <scope>NUCLEOTIDE SEQUENCE [LARGE SCALE GENOMIC DNA]</scope>
    <source>
        <strain evidence="4 5">CCFEE 5910</strain>
    </source>
</reference>
<feature type="transmembrane region" description="Helical" evidence="3">
    <location>
        <begin position="482"/>
        <end position="506"/>
    </location>
</feature>
<feature type="compositionally biased region" description="Basic and acidic residues" evidence="2">
    <location>
        <begin position="564"/>
        <end position="576"/>
    </location>
</feature>
<protein>
    <submittedName>
        <fullName evidence="4">Uncharacterized protein</fullName>
    </submittedName>
</protein>
<evidence type="ECO:0000256" key="2">
    <source>
        <dbReference type="SAM" id="MobiDB-lite"/>
    </source>
</evidence>
<feature type="region of interest" description="Disordered" evidence="2">
    <location>
        <begin position="1"/>
        <end position="165"/>
    </location>
</feature>
<accession>A0AAN7T3R6</accession>
<feature type="compositionally biased region" description="Basic and acidic residues" evidence="2">
    <location>
        <begin position="95"/>
        <end position="110"/>
    </location>
</feature>
<dbReference type="EMBL" id="JAVRRJ010000002">
    <property type="protein sequence ID" value="KAK5089197.1"/>
    <property type="molecule type" value="Genomic_DNA"/>
</dbReference>
<feature type="compositionally biased region" description="Basic and acidic residues" evidence="2">
    <location>
        <begin position="73"/>
        <end position="82"/>
    </location>
</feature>
<sequence length="594" mass="66237">MLSSRNINNAFNSGRPRSGTTGSKETASPEPQTAPPVLNATRSRPSHLRSRSYLSSLSPVDPKPRNAMTMPHDVGRDKDRIAAESLLAGHTRSTGRSEKDALKGKDKDGNESGTSSAASLLPRLHLSGHHNKRKSQDLRIGTTFGSADVSSRPWPQQTSKPQSQLHLQHLGLNLPVPLKRAHSHRHTKSEIPRSDTFDSTSSGDGLLHPYDGLGVKGGMLSRMASNLSSRNLGAEGRHHQHHHKPHHQYSASDFQKNWNNAAMAVHPSLHGARPGVRRRATSDPRSPSLVQGHVQNQGQYGNGLLKPEQETRLPMTEVEILLYKAEKARQEAEENVTEADVQKLTTQLAESNVELQTQLGDANRSAQSLMRRLDDAHDNLVNTASSLIDTISSFQNLCAQSDQLIKNFENKTEELDSEMRKALEKHRNALFEKRGKKISQLEDRGQKANDRAEEMSRRLENCRTIIRNFADREQTKRRAWKGVLVGSAWGAAIIAFGILVGVAMWWCRSYAYLESHELVHQRLQHNGVPEDILQHVPVDVRAVLNDIAHRHNASYAMPGSKQPQAEKKTYTRASNDHDVVKDKSLEKLFDKLDL</sequence>
<feature type="region of interest" description="Disordered" evidence="2">
    <location>
        <begin position="272"/>
        <end position="305"/>
    </location>
</feature>
<keyword evidence="3" id="KW-0812">Transmembrane</keyword>
<feature type="region of interest" description="Disordered" evidence="2">
    <location>
        <begin position="181"/>
        <end position="203"/>
    </location>
</feature>
<proteinExistence type="predicted"/>
<organism evidence="4 5">
    <name type="scientific">Lithohypha guttulata</name>
    <dbReference type="NCBI Taxonomy" id="1690604"/>
    <lineage>
        <taxon>Eukaryota</taxon>
        <taxon>Fungi</taxon>
        <taxon>Dikarya</taxon>
        <taxon>Ascomycota</taxon>
        <taxon>Pezizomycotina</taxon>
        <taxon>Eurotiomycetes</taxon>
        <taxon>Chaetothyriomycetidae</taxon>
        <taxon>Chaetothyriales</taxon>
        <taxon>Trichomeriaceae</taxon>
        <taxon>Lithohypha</taxon>
    </lineage>
</organism>
<keyword evidence="1" id="KW-0175">Coiled coil</keyword>
<feature type="coiled-coil region" evidence="1">
    <location>
        <begin position="315"/>
        <end position="372"/>
    </location>
</feature>
<evidence type="ECO:0000256" key="1">
    <source>
        <dbReference type="SAM" id="Coils"/>
    </source>
</evidence>
<keyword evidence="3" id="KW-1133">Transmembrane helix</keyword>
<evidence type="ECO:0000313" key="5">
    <source>
        <dbReference type="Proteomes" id="UP001309876"/>
    </source>
</evidence>
<comment type="caution">
    <text evidence="4">The sequence shown here is derived from an EMBL/GenBank/DDBJ whole genome shotgun (WGS) entry which is preliminary data.</text>
</comment>
<keyword evidence="5" id="KW-1185">Reference proteome</keyword>
<name>A0AAN7T3R6_9EURO</name>
<gene>
    <name evidence="4" type="ORF">LTR05_003422</name>
</gene>